<accession>A0ABR4BTL9</accession>
<gene>
    <name evidence="1" type="ORF">VTL71DRAFT_9789</name>
</gene>
<keyword evidence="2" id="KW-1185">Reference proteome</keyword>
<evidence type="ECO:0000313" key="1">
    <source>
        <dbReference type="EMBL" id="KAL2060394.1"/>
    </source>
</evidence>
<evidence type="ECO:0000313" key="2">
    <source>
        <dbReference type="Proteomes" id="UP001595075"/>
    </source>
</evidence>
<reference evidence="1 2" key="1">
    <citation type="journal article" date="2024" name="Commun. Biol.">
        <title>Comparative genomic analysis of thermophilic fungi reveals convergent evolutionary adaptations and gene losses.</title>
        <authorList>
            <person name="Steindorff A.S."/>
            <person name="Aguilar-Pontes M.V."/>
            <person name="Robinson A.J."/>
            <person name="Andreopoulos B."/>
            <person name="LaButti K."/>
            <person name="Kuo A."/>
            <person name="Mondo S."/>
            <person name="Riley R."/>
            <person name="Otillar R."/>
            <person name="Haridas S."/>
            <person name="Lipzen A."/>
            <person name="Grimwood J."/>
            <person name="Schmutz J."/>
            <person name="Clum A."/>
            <person name="Reid I.D."/>
            <person name="Moisan M.C."/>
            <person name="Butler G."/>
            <person name="Nguyen T.T.M."/>
            <person name="Dewar K."/>
            <person name="Conant G."/>
            <person name="Drula E."/>
            <person name="Henrissat B."/>
            <person name="Hansel C."/>
            <person name="Singer S."/>
            <person name="Hutchinson M.I."/>
            <person name="de Vries R.P."/>
            <person name="Natvig D.O."/>
            <person name="Powell A.J."/>
            <person name="Tsang A."/>
            <person name="Grigoriev I.V."/>
        </authorList>
    </citation>
    <scope>NUCLEOTIDE SEQUENCE [LARGE SCALE GENOMIC DNA]</scope>
    <source>
        <strain evidence="1 2">CBS 494.80</strain>
    </source>
</reference>
<dbReference type="Proteomes" id="UP001595075">
    <property type="component" value="Unassembled WGS sequence"/>
</dbReference>
<proteinExistence type="predicted"/>
<organism evidence="1 2">
    <name type="scientific">Oculimacula yallundae</name>
    <dbReference type="NCBI Taxonomy" id="86028"/>
    <lineage>
        <taxon>Eukaryota</taxon>
        <taxon>Fungi</taxon>
        <taxon>Dikarya</taxon>
        <taxon>Ascomycota</taxon>
        <taxon>Pezizomycotina</taxon>
        <taxon>Leotiomycetes</taxon>
        <taxon>Helotiales</taxon>
        <taxon>Ploettnerulaceae</taxon>
        <taxon>Oculimacula</taxon>
    </lineage>
</organism>
<dbReference type="EMBL" id="JAZHXI010000023">
    <property type="protein sequence ID" value="KAL2060394.1"/>
    <property type="molecule type" value="Genomic_DNA"/>
</dbReference>
<sequence length="178" mass="20241">MTHHDRPSGSCPTSIGLSENERTSFGTRGCAVYGYPSTGGVLSKEADILDMLFLSISRTERSQRSTNVEEEDKFCNLLRRTGAKWWPSIHYEAEVSIGMRLITEEEAKIFVLGWPADGVGVWVLRFKNEMALPMDFGRLTMALDMEEKIGMMKEYGAEFVEDIEQVEELSWKRRESTS</sequence>
<comment type="caution">
    <text evidence="1">The sequence shown here is derived from an EMBL/GenBank/DDBJ whole genome shotgun (WGS) entry which is preliminary data.</text>
</comment>
<protein>
    <submittedName>
        <fullName evidence="1">Uncharacterized protein</fullName>
    </submittedName>
</protein>
<name>A0ABR4BTL9_9HELO</name>